<evidence type="ECO:0000256" key="4">
    <source>
        <dbReference type="ARBA" id="ARBA00023242"/>
    </source>
</evidence>
<dbReference type="GO" id="GO:0046983">
    <property type="term" value="F:protein dimerization activity"/>
    <property type="evidence" value="ECO:0007669"/>
    <property type="project" value="InterPro"/>
</dbReference>
<keyword evidence="7" id="KW-1185">Reference proteome</keyword>
<evidence type="ECO:0000256" key="1">
    <source>
        <dbReference type="ARBA" id="ARBA00004123"/>
    </source>
</evidence>
<dbReference type="InterPro" id="IPR036638">
    <property type="entry name" value="HLH_DNA-bd_sf"/>
</dbReference>
<dbReference type="Pfam" id="PF22754">
    <property type="entry name" value="bHLH-TF_ACT-like_plant"/>
    <property type="match status" value="1"/>
</dbReference>
<feature type="coiled-coil region" evidence="5">
    <location>
        <begin position="210"/>
        <end position="237"/>
    </location>
</feature>
<dbReference type="SMART" id="SM00353">
    <property type="entry name" value="HLH"/>
    <property type="match status" value="1"/>
</dbReference>
<dbReference type="InParanoid" id="A0A6P3YYY2"/>
<keyword evidence="3" id="KW-0804">Transcription</keyword>
<dbReference type="GO" id="GO:0003700">
    <property type="term" value="F:DNA-binding transcription factor activity"/>
    <property type="evidence" value="ECO:0007669"/>
    <property type="project" value="TreeGrafter"/>
</dbReference>
<organism evidence="7 8">
    <name type="scientific">Ziziphus jujuba</name>
    <name type="common">Chinese jujube</name>
    <name type="synonym">Ziziphus sativa</name>
    <dbReference type="NCBI Taxonomy" id="326968"/>
    <lineage>
        <taxon>Eukaryota</taxon>
        <taxon>Viridiplantae</taxon>
        <taxon>Streptophyta</taxon>
        <taxon>Embryophyta</taxon>
        <taxon>Tracheophyta</taxon>
        <taxon>Spermatophyta</taxon>
        <taxon>Magnoliopsida</taxon>
        <taxon>eudicotyledons</taxon>
        <taxon>Gunneridae</taxon>
        <taxon>Pentapetalae</taxon>
        <taxon>rosids</taxon>
        <taxon>fabids</taxon>
        <taxon>Rosales</taxon>
        <taxon>Rhamnaceae</taxon>
        <taxon>Paliureae</taxon>
        <taxon>Ziziphus</taxon>
    </lineage>
</organism>
<evidence type="ECO:0000256" key="2">
    <source>
        <dbReference type="ARBA" id="ARBA00023015"/>
    </source>
</evidence>
<dbReference type="PROSITE" id="PS50888">
    <property type="entry name" value="BHLH"/>
    <property type="match status" value="1"/>
</dbReference>
<gene>
    <name evidence="8" type="primary">LOC125423032</name>
</gene>
<dbReference type="KEGG" id="zju:125423032"/>
<keyword evidence="5" id="KW-0175">Coiled coil</keyword>
<evidence type="ECO:0000313" key="8">
    <source>
        <dbReference type="RefSeq" id="XP_015867675.2"/>
    </source>
</evidence>
<dbReference type="Gene3D" id="4.10.280.10">
    <property type="entry name" value="Helix-loop-helix DNA-binding domain"/>
    <property type="match status" value="1"/>
</dbReference>
<evidence type="ECO:0000259" key="6">
    <source>
        <dbReference type="PROSITE" id="PS50888"/>
    </source>
</evidence>
<dbReference type="AlphaFoldDB" id="A0A6P3YYY2"/>
<dbReference type="SUPFAM" id="SSF47459">
    <property type="entry name" value="HLH, helix-loop-helix DNA-binding domain"/>
    <property type="match status" value="1"/>
</dbReference>
<evidence type="ECO:0000256" key="3">
    <source>
        <dbReference type="ARBA" id="ARBA00023163"/>
    </source>
</evidence>
<keyword evidence="2" id="KW-0805">Transcription regulation</keyword>
<dbReference type="RefSeq" id="XP_015867675.2">
    <property type="nucleotide sequence ID" value="XM_016012189.4"/>
</dbReference>
<dbReference type="Pfam" id="PF00010">
    <property type="entry name" value="HLH"/>
    <property type="match status" value="1"/>
</dbReference>
<evidence type="ECO:0000313" key="7">
    <source>
        <dbReference type="Proteomes" id="UP001652623"/>
    </source>
</evidence>
<protein>
    <submittedName>
        <fullName evidence="8">Transcription factor bHLH93</fullName>
    </submittedName>
</protein>
<dbReference type="GO" id="GO:0043565">
    <property type="term" value="F:sequence-specific DNA binding"/>
    <property type="evidence" value="ECO:0007669"/>
    <property type="project" value="TreeGrafter"/>
</dbReference>
<name>A0A6P3YYY2_ZIZJJ</name>
<dbReference type="PANTHER" id="PTHR31945:SF133">
    <property type="entry name" value="BHLH DOMAIN-CONTAINING PROTEIN"/>
    <property type="match status" value="1"/>
</dbReference>
<proteinExistence type="predicted"/>
<dbReference type="CDD" id="cd04873">
    <property type="entry name" value="ACT_UUR-ACR-like"/>
    <property type="match status" value="1"/>
</dbReference>
<sequence length="345" mass="39526">MELNEHFLEELLALRRESSWETNNISTEMNEIFSNVWGFDYYDQNLVSSSINPSSSCCQEFSPPLEPQNFNNNYYFNEVYCPLVDEFSAPHFTDSSYNNTLDDNTPTLPIQEDYPLSKMEEEELGILGDEIHNLETQASCKTEPVQSPDQIPIFNMGISLERKNRAKKIQGQPSKNLMAERRRRKRLNDRLSMLRSIVPKISKMDRTSILGDTIDYMKELLERINNLQQEIEEAGSNNLNMMGLFKDVKPNHELLVRNSPKFDVERRNVDTRVEICCSGKPGLLFSTLTTLEALGLEIQQCVISCFNDFAMQASCSEDLEQSPVISPEDIKEALFRNAGYGGRCL</sequence>
<keyword evidence="4" id="KW-0539">Nucleus</keyword>
<dbReference type="GeneID" id="125423032"/>
<dbReference type="InterPro" id="IPR054502">
    <property type="entry name" value="bHLH-TF_ACT-like_plant"/>
</dbReference>
<comment type="subcellular location">
    <subcellularLocation>
        <location evidence="1">Nucleus</location>
    </subcellularLocation>
</comment>
<dbReference type="InterPro" id="IPR051358">
    <property type="entry name" value="TF_AMS/ICE1/BHLH6-like"/>
</dbReference>
<dbReference type="Proteomes" id="UP001652623">
    <property type="component" value="Chromosome 5"/>
</dbReference>
<reference evidence="8" key="1">
    <citation type="submission" date="2025-08" db="UniProtKB">
        <authorList>
            <consortium name="RefSeq"/>
        </authorList>
    </citation>
    <scope>IDENTIFICATION</scope>
    <source>
        <tissue evidence="8">Seedling</tissue>
    </source>
</reference>
<dbReference type="FunCoup" id="A0A6P3YYY2">
    <property type="interactions" value="184"/>
</dbReference>
<dbReference type="PANTHER" id="PTHR31945">
    <property type="entry name" value="TRANSCRIPTION FACTOR SCREAM2-RELATED"/>
    <property type="match status" value="1"/>
</dbReference>
<accession>A0A6P3YYY2</accession>
<dbReference type="GO" id="GO:0005634">
    <property type="term" value="C:nucleus"/>
    <property type="evidence" value="ECO:0007669"/>
    <property type="project" value="UniProtKB-SubCell"/>
</dbReference>
<dbReference type="InterPro" id="IPR011598">
    <property type="entry name" value="bHLH_dom"/>
</dbReference>
<evidence type="ECO:0000256" key="5">
    <source>
        <dbReference type="SAM" id="Coils"/>
    </source>
</evidence>
<feature type="domain" description="BHLH" evidence="6">
    <location>
        <begin position="171"/>
        <end position="220"/>
    </location>
</feature>